<proteinExistence type="inferred from homology"/>
<protein>
    <recommendedName>
        <fullName evidence="7">ATP-dependent (S)-NAD(P)H-hydrate dehydratase</fullName>
        <ecNumber evidence="7">4.2.1.93</ecNumber>
    </recommendedName>
    <alternativeName>
        <fullName evidence="7">ATP-dependent NAD(P)HX dehydratase</fullName>
    </alternativeName>
</protein>
<dbReference type="PANTHER" id="PTHR12592:SF0">
    <property type="entry name" value="ATP-DEPENDENT (S)-NAD(P)H-HYDRATE DEHYDRATASE"/>
    <property type="match status" value="1"/>
</dbReference>
<feature type="binding site" evidence="7">
    <location>
        <begin position="160"/>
        <end position="166"/>
    </location>
    <ligand>
        <name>(6S)-NADPHX</name>
        <dbReference type="ChEBI" id="CHEBI:64076"/>
    </ligand>
</feature>
<evidence type="ECO:0000313" key="10">
    <source>
        <dbReference type="Proteomes" id="UP001353858"/>
    </source>
</evidence>
<dbReference type="Gene3D" id="3.40.1190.20">
    <property type="match status" value="1"/>
</dbReference>
<evidence type="ECO:0000256" key="3">
    <source>
        <dbReference type="ARBA" id="ARBA00022857"/>
    </source>
</evidence>
<keyword evidence="4 7" id="KW-0520">NAD</keyword>
<accession>A0AAN7P990</accession>
<dbReference type="GO" id="GO:0047453">
    <property type="term" value="F:ATP-dependent NAD(P)H-hydrate dehydratase activity"/>
    <property type="evidence" value="ECO:0007669"/>
    <property type="project" value="UniProtKB-UniRule"/>
</dbReference>
<comment type="caution">
    <text evidence="9">The sequence shown here is derived from an EMBL/GenBank/DDBJ whole genome shotgun (WGS) entry which is preliminary data.</text>
</comment>
<keyword evidence="1 7" id="KW-0547">Nucleotide-binding</keyword>
<evidence type="ECO:0000256" key="2">
    <source>
        <dbReference type="ARBA" id="ARBA00022840"/>
    </source>
</evidence>
<feature type="binding site" evidence="7">
    <location>
        <position position="105"/>
    </location>
    <ligand>
        <name>(6S)-NADPHX</name>
        <dbReference type="ChEBI" id="CHEBI:64076"/>
    </ligand>
</feature>
<comment type="catalytic activity">
    <reaction evidence="6 7">
        <text>(6S)-NADPHX + ATP = ADP + phosphate + NADPH + H(+)</text>
        <dbReference type="Rhea" id="RHEA:32231"/>
        <dbReference type="ChEBI" id="CHEBI:15378"/>
        <dbReference type="ChEBI" id="CHEBI:30616"/>
        <dbReference type="ChEBI" id="CHEBI:43474"/>
        <dbReference type="ChEBI" id="CHEBI:57783"/>
        <dbReference type="ChEBI" id="CHEBI:64076"/>
        <dbReference type="ChEBI" id="CHEBI:456216"/>
        <dbReference type="EC" id="4.2.1.93"/>
    </reaction>
</comment>
<dbReference type="Proteomes" id="UP001353858">
    <property type="component" value="Unassembled WGS sequence"/>
</dbReference>
<feature type="binding site" evidence="7">
    <location>
        <begin position="191"/>
        <end position="195"/>
    </location>
    <ligand>
        <name>ATP</name>
        <dbReference type="ChEBI" id="CHEBI:30616"/>
    </ligand>
</feature>
<dbReference type="Pfam" id="PF01256">
    <property type="entry name" value="Carb_kinase"/>
    <property type="match status" value="1"/>
</dbReference>
<dbReference type="PROSITE" id="PS51383">
    <property type="entry name" value="YJEF_C_3"/>
    <property type="match status" value="1"/>
</dbReference>
<dbReference type="PANTHER" id="PTHR12592">
    <property type="entry name" value="ATP-DEPENDENT (S)-NAD(P)H-HYDRATE DEHYDRATASE FAMILY MEMBER"/>
    <property type="match status" value="1"/>
</dbReference>
<feature type="binding site" evidence="7">
    <location>
        <begin position="210"/>
        <end position="219"/>
    </location>
    <ligand>
        <name>ATP</name>
        <dbReference type="ChEBI" id="CHEBI:30616"/>
    </ligand>
</feature>
<dbReference type="HAMAP" id="MF_01965">
    <property type="entry name" value="NADHX_dehydratase"/>
    <property type="match status" value="1"/>
</dbReference>
<evidence type="ECO:0000256" key="1">
    <source>
        <dbReference type="ARBA" id="ARBA00022741"/>
    </source>
</evidence>
<comment type="catalytic activity">
    <reaction evidence="7">
        <text>(6S)-NADHX + ATP = ADP + phosphate + NADH + H(+)</text>
        <dbReference type="Rhea" id="RHEA:19017"/>
        <dbReference type="ChEBI" id="CHEBI:15378"/>
        <dbReference type="ChEBI" id="CHEBI:30616"/>
        <dbReference type="ChEBI" id="CHEBI:43474"/>
        <dbReference type="ChEBI" id="CHEBI:57945"/>
        <dbReference type="ChEBI" id="CHEBI:64074"/>
        <dbReference type="ChEBI" id="CHEBI:456216"/>
        <dbReference type="EC" id="4.2.1.93"/>
    </reaction>
</comment>
<organism evidence="9 10">
    <name type="scientific">Aquatica leii</name>
    <dbReference type="NCBI Taxonomy" id="1421715"/>
    <lineage>
        <taxon>Eukaryota</taxon>
        <taxon>Metazoa</taxon>
        <taxon>Ecdysozoa</taxon>
        <taxon>Arthropoda</taxon>
        <taxon>Hexapoda</taxon>
        <taxon>Insecta</taxon>
        <taxon>Pterygota</taxon>
        <taxon>Neoptera</taxon>
        <taxon>Endopterygota</taxon>
        <taxon>Coleoptera</taxon>
        <taxon>Polyphaga</taxon>
        <taxon>Elateriformia</taxon>
        <taxon>Elateroidea</taxon>
        <taxon>Lampyridae</taxon>
        <taxon>Luciolinae</taxon>
        <taxon>Aquatica</taxon>
    </lineage>
</organism>
<evidence type="ECO:0000259" key="8">
    <source>
        <dbReference type="PROSITE" id="PS51383"/>
    </source>
</evidence>
<dbReference type="InterPro" id="IPR000631">
    <property type="entry name" value="CARKD"/>
</dbReference>
<dbReference type="GO" id="GO:0005524">
    <property type="term" value="F:ATP binding"/>
    <property type="evidence" value="ECO:0007669"/>
    <property type="project" value="UniProtKB-KW"/>
</dbReference>
<dbReference type="CDD" id="cd01171">
    <property type="entry name" value="YXKO-related"/>
    <property type="match status" value="1"/>
</dbReference>
<gene>
    <name evidence="9" type="ORF">RN001_009847</name>
</gene>
<keyword evidence="10" id="KW-1185">Reference proteome</keyword>
<dbReference type="GO" id="GO:0046496">
    <property type="term" value="P:nicotinamide nucleotide metabolic process"/>
    <property type="evidence" value="ECO:0007669"/>
    <property type="project" value="UniProtKB-UniRule"/>
</dbReference>
<keyword evidence="2 7" id="KW-0067">ATP-binding</keyword>
<evidence type="ECO:0000313" key="9">
    <source>
        <dbReference type="EMBL" id="KAK4877341.1"/>
    </source>
</evidence>
<feature type="binding site" evidence="7">
    <location>
        <position position="220"/>
    </location>
    <ligand>
        <name>(6S)-NADPHX</name>
        <dbReference type="ChEBI" id="CHEBI:64076"/>
    </ligand>
</feature>
<sequence>MNETDLTVSAKEIVPSLKSSRQKGDGGVIAVFGGHRAYVGSTYFSASGALKVGSDVVYIFTSKEAEEVKIISPDFIVYPIINDEKFMEECAQWLERIDVVVIGPGFRREKKYFHLFANVVETCRILKKGLVIDSSALNHLSKNMELIKNYPEPGVILTPNAEEVGILFGNVQADYSKVIGNLGKTITILRKGPVDEAINFAKTVKFTGGGSNRRGMGQGDLLAGVVGAFFGFAIKSDLSKSVDQGDLAIAACQGASKLVRECNARAFAKKGRAMVLDSITTQLNNRFVALNCVVEDFGLLNGRVISQTDTTELKKMAIDLAIKYNTDLASYEFALEIESLNFK</sequence>
<comment type="function">
    <text evidence="7">Catalyzes the dehydration of the S-form of NAD(P)HX at the expense of ATP, which is converted to ADP. Together with NAD(P)HX epimerase, which catalyzes the epimerization of the S- and R-forms, the enzyme allows the repair of both epimers of NAD(P)HX, a damaged form of NAD(P)H that is a result of enzymatic or heat-dependent hydration.</text>
</comment>
<dbReference type="InterPro" id="IPR029056">
    <property type="entry name" value="Ribokinase-like"/>
</dbReference>
<evidence type="ECO:0000256" key="4">
    <source>
        <dbReference type="ARBA" id="ARBA00023027"/>
    </source>
</evidence>
<comment type="cofactor">
    <cofactor evidence="7">
        <name>Mg(2+)</name>
        <dbReference type="ChEBI" id="CHEBI:18420"/>
    </cofactor>
</comment>
<evidence type="ECO:0000256" key="7">
    <source>
        <dbReference type="HAMAP-Rule" id="MF_03157"/>
    </source>
</evidence>
<name>A0AAN7P990_9COLE</name>
<evidence type="ECO:0000256" key="6">
    <source>
        <dbReference type="ARBA" id="ARBA00047472"/>
    </source>
</evidence>
<keyword evidence="5 7" id="KW-0456">Lyase</keyword>
<feature type="domain" description="YjeF C-terminal" evidence="8">
    <location>
        <begin position="6"/>
        <end position="290"/>
    </location>
</feature>
<keyword evidence="3" id="KW-0521">NADP</keyword>
<keyword evidence="7" id="KW-0597">Phosphoprotein</keyword>
<dbReference type="GO" id="GO:0110051">
    <property type="term" value="P:metabolite repair"/>
    <property type="evidence" value="ECO:0007669"/>
    <property type="project" value="TreeGrafter"/>
</dbReference>
<dbReference type="EC" id="4.2.1.93" evidence="7"/>
<reference evidence="10" key="1">
    <citation type="submission" date="2023-01" db="EMBL/GenBank/DDBJ databases">
        <title>Key to firefly adult light organ development and bioluminescence: homeobox transcription factors regulate luciferase expression and transportation to peroxisome.</title>
        <authorList>
            <person name="Fu X."/>
        </authorList>
    </citation>
    <scope>NUCLEOTIDE SEQUENCE [LARGE SCALE GENOMIC DNA]</scope>
</reference>
<dbReference type="SUPFAM" id="SSF53613">
    <property type="entry name" value="Ribokinase-like"/>
    <property type="match status" value="1"/>
</dbReference>
<dbReference type="EMBL" id="JARPUR010000004">
    <property type="protein sequence ID" value="KAK4877341.1"/>
    <property type="molecule type" value="Genomic_DNA"/>
</dbReference>
<evidence type="ECO:0000256" key="5">
    <source>
        <dbReference type="ARBA" id="ARBA00023239"/>
    </source>
</evidence>
<dbReference type="AlphaFoldDB" id="A0AAN7P990"/>
<comment type="similarity">
    <text evidence="7">Belongs to the NnrD/CARKD family.</text>
</comment>